<evidence type="ECO:0000256" key="2">
    <source>
        <dbReference type="ARBA" id="ARBA00006472"/>
    </source>
</evidence>
<sequence length="100" mass="10929">MPPHPLTEAELAETVAGLPDWTYEHSRLTSTFRLPRPSVTPFLAAVAKAEDAANHHAVITLLYDKVSLALQTHDADNSVTVRDVALAREISLLARQHGSH</sequence>
<organism evidence="6 7">
    <name type="scientific">Embleya hyalina</name>
    <dbReference type="NCBI Taxonomy" id="516124"/>
    <lineage>
        <taxon>Bacteria</taxon>
        <taxon>Bacillati</taxon>
        <taxon>Actinomycetota</taxon>
        <taxon>Actinomycetes</taxon>
        <taxon>Kitasatosporales</taxon>
        <taxon>Streptomycetaceae</taxon>
        <taxon>Embleya</taxon>
    </lineage>
</organism>
<comment type="caution">
    <text evidence="6">The sequence shown here is derived from an EMBL/GenBank/DDBJ whole genome shotgun (WGS) entry which is preliminary data.</text>
</comment>
<dbReference type="Pfam" id="PF01329">
    <property type="entry name" value="Pterin_4a"/>
    <property type="match status" value="1"/>
</dbReference>
<reference evidence="6 7" key="1">
    <citation type="submission" date="2018-12" db="EMBL/GenBank/DDBJ databases">
        <title>Draft genome sequence of Embleya hyalina NBRC 13850T.</title>
        <authorList>
            <person name="Komaki H."/>
            <person name="Hosoyama A."/>
            <person name="Kimura A."/>
            <person name="Ichikawa N."/>
            <person name="Tamura T."/>
        </authorList>
    </citation>
    <scope>NUCLEOTIDE SEQUENCE [LARGE SCALE GENOMIC DNA]</scope>
    <source>
        <strain evidence="6 7">NBRC 13850</strain>
    </source>
</reference>
<gene>
    <name evidence="6" type="ORF">EHYA_08341</name>
</gene>
<evidence type="ECO:0000256" key="4">
    <source>
        <dbReference type="ARBA" id="ARBA00021735"/>
    </source>
</evidence>
<proteinExistence type="inferred from homology"/>
<dbReference type="Proteomes" id="UP000286931">
    <property type="component" value="Unassembled WGS sequence"/>
</dbReference>
<dbReference type="SUPFAM" id="SSF55248">
    <property type="entry name" value="PCD-like"/>
    <property type="match status" value="1"/>
</dbReference>
<evidence type="ECO:0000256" key="3">
    <source>
        <dbReference type="ARBA" id="ARBA00013252"/>
    </source>
</evidence>
<accession>A0A401Z187</accession>
<protein>
    <recommendedName>
        <fullName evidence="4">Putative pterin-4-alpha-carbinolamine dehydratase</fullName>
        <ecNumber evidence="3">4.2.1.96</ecNumber>
    </recommendedName>
</protein>
<evidence type="ECO:0000256" key="1">
    <source>
        <dbReference type="ARBA" id="ARBA00001554"/>
    </source>
</evidence>
<dbReference type="Gene3D" id="3.30.1360.20">
    <property type="entry name" value="Transcriptional coactivator/pterin dehydratase"/>
    <property type="match status" value="1"/>
</dbReference>
<dbReference type="GO" id="GO:0008124">
    <property type="term" value="F:4-alpha-hydroxytetrahydrobiopterin dehydratase activity"/>
    <property type="evidence" value="ECO:0007669"/>
    <property type="project" value="UniProtKB-EC"/>
</dbReference>
<dbReference type="InterPro" id="IPR001533">
    <property type="entry name" value="Pterin_deHydtase"/>
</dbReference>
<dbReference type="AlphaFoldDB" id="A0A401Z187"/>
<dbReference type="EMBL" id="BIFH01000041">
    <property type="protein sequence ID" value="GCE00615.1"/>
    <property type="molecule type" value="Genomic_DNA"/>
</dbReference>
<dbReference type="OrthoDB" id="15077at2"/>
<dbReference type="EC" id="4.2.1.96" evidence="3"/>
<dbReference type="InterPro" id="IPR036428">
    <property type="entry name" value="PCD_sf"/>
</dbReference>
<comment type="similarity">
    <text evidence="2">Belongs to the pterin-4-alpha-carbinolamine dehydratase family.</text>
</comment>
<dbReference type="GO" id="GO:0006729">
    <property type="term" value="P:tetrahydrobiopterin biosynthetic process"/>
    <property type="evidence" value="ECO:0007669"/>
    <property type="project" value="InterPro"/>
</dbReference>
<evidence type="ECO:0000313" key="7">
    <source>
        <dbReference type="Proteomes" id="UP000286931"/>
    </source>
</evidence>
<evidence type="ECO:0000256" key="5">
    <source>
        <dbReference type="ARBA" id="ARBA00023239"/>
    </source>
</evidence>
<keyword evidence="5" id="KW-0456">Lyase</keyword>
<comment type="catalytic activity">
    <reaction evidence="1">
        <text>(4aS,6R)-4a-hydroxy-L-erythro-5,6,7,8-tetrahydrobiopterin = (6R)-L-erythro-6,7-dihydrobiopterin + H2O</text>
        <dbReference type="Rhea" id="RHEA:11920"/>
        <dbReference type="ChEBI" id="CHEBI:15377"/>
        <dbReference type="ChEBI" id="CHEBI:15642"/>
        <dbReference type="ChEBI" id="CHEBI:43120"/>
        <dbReference type="EC" id="4.2.1.96"/>
    </reaction>
</comment>
<evidence type="ECO:0000313" key="6">
    <source>
        <dbReference type="EMBL" id="GCE00615.1"/>
    </source>
</evidence>
<name>A0A401Z187_9ACTN</name>
<keyword evidence="7" id="KW-1185">Reference proteome</keyword>